<dbReference type="AlphaFoldDB" id="A0A916U1Y7"/>
<dbReference type="SUPFAM" id="SSF56112">
    <property type="entry name" value="Protein kinase-like (PK-like)"/>
    <property type="match status" value="1"/>
</dbReference>
<reference evidence="2" key="1">
    <citation type="journal article" date="2014" name="Int. J. Syst. Evol. Microbiol.">
        <title>Complete genome sequence of Corynebacterium casei LMG S-19264T (=DSM 44701T), isolated from a smear-ripened cheese.</title>
        <authorList>
            <consortium name="US DOE Joint Genome Institute (JGI-PGF)"/>
            <person name="Walter F."/>
            <person name="Albersmeier A."/>
            <person name="Kalinowski J."/>
            <person name="Ruckert C."/>
        </authorList>
    </citation>
    <scope>NUCLEOTIDE SEQUENCE</scope>
    <source>
        <strain evidence="2">CGMCC 1.12919</strain>
    </source>
</reference>
<evidence type="ECO:0000259" key="1">
    <source>
        <dbReference type="Pfam" id="PF01636"/>
    </source>
</evidence>
<organism evidence="2 3">
    <name type="scientific">Chelatococcus reniformis</name>
    <dbReference type="NCBI Taxonomy" id="1494448"/>
    <lineage>
        <taxon>Bacteria</taxon>
        <taxon>Pseudomonadati</taxon>
        <taxon>Pseudomonadota</taxon>
        <taxon>Alphaproteobacteria</taxon>
        <taxon>Hyphomicrobiales</taxon>
        <taxon>Chelatococcaceae</taxon>
        <taxon>Chelatococcus</taxon>
    </lineage>
</organism>
<keyword evidence="3" id="KW-1185">Reference proteome</keyword>
<evidence type="ECO:0000313" key="2">
    <source>
        <dbReference type="EMBL" id="GGC57055.1"/>
    </source>
</evidence>
<feature type="domain" description="Aminoglycoside phosphotransferase" evidence="1">
    <location>
        <begin position="33"/>
        <end position="273"/>
    </location>
</feature>
<dbReference type="Proteomes" id="UP000637002">
    <property type="component" value="Unassembled WGS sequence"/>
</dbReference>
<dbReference type="InterPro" id="IPR041726">
    <property type="entry name" value="ACAD10_11_N"/>
</dbReference>
<comment type="caution">
    <text evidence="2">The sequence shown here is derived from an EMBL/GenBank/DDBJ whole genome shotgun (WGS) entry which is preliminary data.</text>
</comment>
<dbReference type="InterPro" id="IPR051678">
    <property type="entry name" value="AGP_Transferase"/>
</dbReference>
<dbReference type="GO" id="GO:0016301">
    <property type="term" value="F:kinase activity"/>
    <property type="evidence" value="ECO:0007669"/>
    <property type="project" value="UniProtKB-KW"/>
</dbReference>
<dbReference type="Pfam" id="PF01636">
    <property type="entry name" value="APH"/>
    <property type="match status" value="1"/>
</dbReference>
<dbReference type="PANTHER" id="PTHR21310:SF57">
    <property type="entry name" value="BLR2944 PROTEIN"/>
    <property type="match status" value="1"/>
</dbReference>
<keyword evidence="2" id="KW-0418">Kinase</keyword>
<reference evidence="2" key="2">
    <citation type="submission" date="2020-09" db="EMBL/GenBank/DDBJ databases">
        <authorList>
            <person name="Sun Q."/>
            <person name="Zhou Y."/>
        </authorList>
    </citation>
    <scope>NUCLEOTIDE SEQUENCE</scope>
    <source>
        <strain evidence="2">CGMCC 1.12919</strain>
    </source>
</reference>
<gene>
    <name evidence="2" type="ORF">GCM10010994_14950</name>
</gene>
<sequence length="343" mass="37233">MTDQAPGPQPALAGKLQRIVARHIGGRGEILSLRRLTGGATKETWAFTSEIEGAQRAFILQLTRAAPAHAADDPRSGMPRVSGGDETAMMQAGMAAGVPTPPVRVVLGDDDGLGSGHITDFVEGETIARKILREPDYAPLRQRFAYQCGEAVGRLHAIDPKGLPFLVRFDAEPQVAKYKEIYRGYGAPIPALDVAFSWAEANLPRGGEPSVVHGDFRMGNIICGPDGIRAVLDWELACLGDPVADLGWLCTKTWRFGGPHPVGGVGSREDLIAGYEQASGRTVHRDHLAFWEAWGSVKWGVMCLLKGQAHRREAAERTVEAFAIGRRMEEPLYDFYDILTGRA</sequence>
<dbReference type="CDD" id="cd05154">
    <property type="entry name" value="ACAD10_11_N-like"/>
    <property type="match status" value="1"/>
</dbReference>
<keyword evidence="2" id="KW-0808">Transferase</keyword>
<dbReference type="PANTHER" id="PTHR21310">
    <property type="entry name" value="AMINOGLYCOSIDE PHOSPHOTRANSFERASE-RELATED-RELATED"/>
    <property type="match status" value="1"/>
</dbReference>
<evidence type="ECO:0000313" key="3">
    <source>
        <dbReference type="Proteomes" id="UP000637002"/>
    </source>
</evidence>
<accession>A0A916U1Y7</accession>
<proteinExistence type="predicted"/>
<protein>
    <submittedName>
        <fullName evidence="2">Tyrosine protein kinase:aminoglycoside phosphotransferase</fullName>
    </submittedName>
</protein>
<dbReference type="InterPro" id="IPR002575">
    <property type="entry name" value="Aminoglycoside_PTrfase"/>
</dbReference>
<name>A0A916U1Y7_9HYPH</name>
<dbReference type="InterPro" id="IPR011009">
    <property type="entry name" value="Kinase-like_dom_sf"/>
</dbReference>
<dbReference type="RefSeq" id="WP_188608496.1">
    <property type="nucleotide sequence ID" value="NZ_BMGG01000002.1"/>
</dbReference>
<dbReference type="Gene3D" id="3.90.1200.10">
    <property type="match status" value="1"/>
</dbReference>
<dbReference type="EMBL" id="BMGG01000002">
    <property type="protein sequence ID" value="GGC57055.1"/>
    <property type="molecule type" value="Genomic_DNA"/>
</dbReference>